<evidence type="ECO:0000256" key="1">
    <source>
        <dbReference type="SAM" id="MobiDB-lite"/>
    </source>
</evidence>
<reference evidence="3 4" key="1">
    <citation type="submission" date="2023-08" db="EMBL/GenBank/DDBJ databases">
        <title>Transcriptome Analysis of Halomonas alkalicola CICC 11012s to Identify the Genes Involved in Alkaline Tolerances.</title>
        <authorList>
            <person name="Zhai L."/>
        </authorList>
    </citation>
    <scope>NUCLEOTIDE SEQUENCE [LARGE SCALE GENOMIC DNA]</scope>
    <source>
        <strain evidence="3 4">CICC 11012s</strain>
    </source>
</reference>
<protein>
    <submittedName>
        <fullName evidence="3">Uncharacterized protein</fullName>
    </submittedName>
</protein>
<organism evidence="3 4">
    <name type="scientific">Halomonas alkalicola</name>
    <dbReference type="NCBI Taxonomy" id="1930622"/>
    <lineage>
        <taxon>Bacteria</taxon>
        <taxon>Pseudomonadati</taxon>
        <taxon>Pseudomonadota</taxon>
        <taxon>Gammaproteobacteria</taxon>
        <taxon>Oceanospirillales</taxon>
        <taxon>Halomonadaceae</taxon>
        <taxon>Halomonas</taxon>
    </lineage>
</organism>
<dbReference type="Proteomes" id="UP001235344">
    <property type="component" value="Chromosome"/>
</dbReference>
<keyword evidence="4" id="KW-1185">Reference proteome</keyword>
<keyword evidence="2" id="KW-0732">Signal</keyword>
<feature type="compositionally biased region" description="Basic residues" evidence="1">
    <location>
        <begin position="41"/>
        <end position="70"/>
    </location>
</feature>
<gene>
    <name evidence="3" type="ORF">B6N23_08195</name>
</gene>
<accession>A0ABY9H951</accession>
<dbReference type="EMBL" id="CP131913">
    <property type="protein sequence ID" value="WLI74838.1"/>
    <property type="molecule type" value="Genomic_DNA"/>
</dbReference>
<evidence type="ECO:0000256" key="2">
    <source>
        <dbReference type="SAM" id="SignalP"/>
    </source>
</evidence>
<name>A0ABY9H951_9GAMM</name>
<evidence type="ECO:0000313" key="4">
    <source>
        <dbReference type="Proteomes" id="UP001235344"/>
    </source>
</evidence>
<sequence length="119" mass="14106">MNRLLLATLMAALALAMSLPAMADRHRHGGYQPQVHHHYHHHDRRADRGRHHAQKRYKAAKRAKHRHRTPSRVVEHHYYSSPPRYREPRRDHRYYHRGSTDIPLVTVGGYPAVRIQVNH</sequence>
<feature type="compositionally biased region" description="Basic and acidic residues" evidence="1">
    <location>
        <begin position="73"/>
        <end position="89"/>
    </location>
</feature>
<feature type="signal peptide" evidence="2">
    <location>
        <begin position="1"/>
        <end position="23"/>
    </location>
</feature>
<feature type="region of interest" description="Disordered" evidence="1">
    <location>
        <begin position="41"/>
        <end position="89"/>
    </location>
</feature>
<evidence type="ECO:0000313" key="3">
    <source>
        <dbReference type="EMBL" id="WLI74838.1"/>
    </source>
</evidence>
<proteinExistence type="predicted"/>
<feature type="chain" id="PRO_5047391904" evidence="2">
    <location>
        <begin position="24"/>
        <end position="119"/>
    </location>
</feature>
<dbReference type="RefSeq" id="WP_162899991.1">
    <property type="nucleotide sequence ID" value="NZ_CP130143.1"/>
</dbReference>